<organism evidence="2 3">
    <name type="scientific">Triparma laevis f. longispina</name>
    <dbReference type="NCBI Taxonomy" id="1714387"/>
    <lineage>
        <taxon>Eukaryota</taxon>
        <taxon>Sar</taxon>
        <taxon>Stramenopiles</taxon>
        <taxon>Ochrophyta</taxon>
        <taxon>Bolidophyceae</taxon>
        <taxon>Parmales</taxon>
        <taxon>Triparmaceae</taxon>
        <taxon>Triparma</taxon>
    </lineage>
</organism>
<evidence type="ECO:0000313" key="2">
    <source>
        <dbReference type="EMBL" id="GMH75201.1"/>
    </source>
</evidence>
<name>A0A9W7ALN5_9STRA</name>
<keyword evidence="1" id="KW-0812">Transmembrane</keyword>
<dbReference type="EMBL" id="BRXW01000712">
    <property type="protein sequence ID" value="GMH75201.1"/>
    <property type="molecule type" value="Genomic_DNA"/>
</dbReference>
<proteinExistence type="predicted"/>
<dbReference type="Proteomes" id="UP001165122">
    <property type="component" value="Unassembled WGS sequence"/>
</dbReference>
<feature type="transmembrane region" description="Helical" evidence="1">
    <location>
        <begin position="96"/>
        <end position="117"/>
    </location>
</feature>
<sequence length="163" mass="18181">MNLNAQEFVQAFGLAVAIFCVLYSLGTYGSEGDFYDDYERYAAFTVPNFGAGYLFLTATWKMVTIRGEMKRGEEDSEQLRQGESSSEVMLGEASSFWFYGGVLATTLASTLCVAAAVTLDDTYFKLGMVALPIVVLIYIASIFCQPRRNSPKDVWKLRLHMAR</sequence>
<comment type="caution">
    <text evidence="2">The sequence shown here is derived from an EMBL/GenBank/DDBJ whole genome shotgun (WGS) entry which is preliminary data.</text>
</comment>
<keyword evidence="3" id="KW-1185">Reference proteome</keyword>
<accession>A0A9W7ALN5</accession>
<gene>
    <name evidence="2" type="ORF">TrLO_g13285</name>
</gene>
<evidence type="ECO:0000256" key="1">
    <source>
        <dbReference type="SAM" id="Phobius"/>
    </source>
</evidence>
<protein>
    <submittedName>
        <fullName evidence="2">Uncharacterized protein</fullName>
    </submittedName>
</protein>
<feature type="transmembrane region" description="Helical" evidence="1">
    <location>
        <begin position="12"/>
        <end position="29"/>
    </location>
</feature>
<keyword evidence="1" id="KW-1133">Transmembrane helix</keyword>
<dbReference type="AlphaFoldDB" id="A0A9W7ALN5"/>
<evidence type="ECO:0000313" key="3">
    <source>
        <dbReference type="Proteomes" id="UP001165122"/>
    </source>
</evidence>
<feature type="transmembrane region" description="Helical" evidence="1">
    <location>
        <begin position="41"/>
        <end position="63"/>
    </location>
</feature>
<keyword evidence="1" id="KW-0472">Membrane</keyword>
<feature type="transmembrane region" description="Helical" evidence="1">
    <location>
        <begin position="123"/>
        <end position="144"/>
    </location>
</feature>
<reference evidence="3" key="1">
    <citation type="journal article" date="2023" name="Commun. Biol.">
        <title>Genome analysis of Parmales, the sister group of diatoms, reveals the evolutionary specialization of diatoms from phago-mixotrophs to photoautotrophs.</title>
        <authorList>
            <person name="Ban H."/>
            <person name="Sato S."/>
            <person name="Yoshikawa S."/>
            <person name="Yamada K."/>
            <person name="Nakamura Y."/>
            <person name="Ichinomiya M."/>
            <person name="Sato N."/>
            <person name="Blanc-Mathieu R."/>
            <person name="Endo H."/>
            <person name="Kuwata A."/>
            <person name="Ogata H."/>
        </authorList>
    </citation>
    <scope>NUCLEOTIDE SEQUENCE [LARGE SCALE GENOMIC DNA]</scope>
    <source>
        <strain evidence="3">NIES 3700</strain>
    </source>
</reference>